<accession>A0A6A5ZCH7</accession>
<feature type="compositionally biased region" description="Basic and acidic residues" evidence="1">
    <location>
        <begin position="20"/>
        <end position="31"/>
    </location>
</feature>
<organism evidence="2 3">
    <name type="scientific">Lophiotrema nucula</name>
    <dbReference type="NCBI Taxonomy" id="690887"/>
    <lineage>
        <taxon>Eukaryota</taxon>
        <taxon>Fungi</taxon>
        <taxon>Dikarya</taxon>
        <taxon>Ascomycota</taxon>
        <taxon>Pezizomycotina</taxon>
        <taxon>Dothideomycetes</taxon>
        <taxon>Pleosporomycetidae</taxon>
        <taxon>Pleosporales</taxon>
        <taxon>Lophiotremataceae</taxon>
        <taxon>Lophiotrema</taxon>
    </lineage>
</organism>
<dbReference type="InterPro" id="IPR053221">
    <property type="entry name" value="Burnettramic_acid_biosynth"/>
</dbReference>
<evidence type="ECO:0000313" key="2">
    <source>
        <dbReference type="EMBL" id="KAF2116754.1"/>
    </source>
</evidence>
<protein>
    <submittedName>
        <fullName evidence="2">Uncharacterized protein</fullName>
    </submittedName>
</protein>
<gene>
    <name evidence="2" type="ORF">BDV96DRAFT_572810</name>
</gene>
<feature type="region of interest" description="Disordered" evidence="1">
    <location>
        <begin position="261"/>
        <end position="285"/>
    </location>
</feature>
<dbReference type="PANTHER" id="PTHR38887">
    <property type="entry name" value="CHROMOSOME 21, WHOLE GENOME SHOTGUN SEQUENCE"/>
    <property type="match status" value="1"/>
</dbReference>
<sequence>MAGLIQGVVKGVSAGIGLAVEKRHDHKERKNALANPTRPTHHSATSSPRTSNANSNLRDYVSTTDVSPPDYESSEAIHRRYEPNTAELAEASPTDPHSASRLPGEQQQLLQYPIVIPQRRPGTKTRGFARAYPPDLESFGIEEAAFLKFLDDLHAAGQGSPWLRAIQVSAAIAGFAPSVTAMAVAAGVGAAASSAIEVQGRYKTNAYLDRMNKEVFTPLGLFAMIIIYNPDTTGSDNSRAPVLGIEDVNMDTAKHITRRLTHSDQGMSRKKHHALRTASGETNGEASMPIEVAPLVYPSSSAPASPSPNEESFKERVSRNASFVQDYFDRRTQAEYIHKNPDTVLARSQTAPQFRSKFGDPNHPSNSGDLVSLVSGGALSGLRSRGQYDGGLGMLRQRLDERRSGGLIGGLGGRAAGGPLGILHGSVKKVMQKNVLYLTIVNLPSDEELARARQTLQAEGGLRNLSGR</sequence>
<reference evidence="2" key="1">
    <citation type="journal article" date="2020" name="Stud. Mycol.">
        <title>101 Dothideomycetes genomes: a test case for predicting lifestyles and emergence of pathogens.</title>
        <authorList>
            <person name="Haridas S."/>
            <person name="Albert R."/>
            <person name="Binder M."/>
            <person name="Bloem J."/>
            <person name="Labutti K."/>
            <person name="Salamov A."/>
            <person name="Andreopoulos B."/>
            <person name="Baker S."/>
            <person name="Barry K."/>
            <person name="Bills G."/>
            <person name="Bluhm B."/>
            <person name="Cannon C."/>
            <person name="Castanera R."/>
            <person name="Culley D."/>
            <person name="Daum C."/>
            <person name="Ezra D."/>
            <person name="Gonzalez J."/>
            <person name="Henrissat B."/>
            <person name="Kuo A."/>
            <person name="Liang C."/>
            <person name="Lipzen A."/>
            <person name="Lutzoni F."/>
            <person name="Magnuson J."/>
            <person name="Mondo S."/>
            <person name="Nolan M."/>
            <person name="Ohm R."/>
            <person name="Pangilinan J."/>
            <person name="Park H.-J."/>
            <person name="Ramirez L."/>
            <person name="Alfaro M."/>
            <person name="Sun H."/>
            <person name="Tritt A."/>
            <person name="Yoshinaga Y."/>
            <person name="Zwiers L.-H."/>
            <person name="Turgeon B."/>
            <person name="Goodwin S."/>
            <person name="Spatafora J."/>
            <person name="Crous P."/>
            <person name="Grigoriev I."/>
        </authorList>
    </citation>
    <scope>NUCLEOTIDE SEQUENCE</scope>
    <source>
        <strain evidence="2">CBS 627.86</strain>
    </source>
</reference>
<dbReference type="OrthoDB" id="3433125at2759"/>
<proteinExistence type="predicted"/>
<dbReference type="Proteomes" id="UP000799770">
    <property type="component" value="Unassembled WGS sequence"/>
</dbReference>
<feature type="compositionally biased region" description="Polar residues" evidence="1">
    <location>
        <begin position="42"/>
        <end position="66"/>
    </location>
</feature>
<evidence type="ECO:0000256" key="1">
    <source>
        <dbReference type="SAM" id="MobiDB-lite"/>
    </source>
</evidence>
<dbReference type="EMBL" id="ML977320">
    <property type="protein sequence ID" value="KAF2116754.1"/>
    <property type="molecule type" value="Genomic_DNA"/>
</dbReference>
<keyword evidence="3" id="KW-1185">Reference proteome</keyword>
<evidence type="ECO:0000313" key="3">
    <source>
        <dbReference type="Proteomes" id="UP000799770"/>
    </source>
</evidence>
<feature type="region of interest" description="Disordered" evidence="1">
    <location>
        <begin position="20"/>
        <end position="75"/>
    </location>
</feature>
<dbReference type="PANTHER" id="PTHR38887:SF1">
    <property type="entry name" value="RAS MODIFICATION PROTEIN ERF4"/>
    <property type="match status" value="1"/>
</dbReference>
<name>A0A6A5ZCH7_9PLEO</name>
<dbReference type="AlphaFoldDB" id="A0A6A5ZCH7"/>